<dbReference type="SUPFAM" id="SSF48403">
    <property type="entry name" value="Ankyrin repeat"/>
    <property type="match status" value="2"/>
</dbReference>
<dbReference type="Pfam" id="PF12796">
    <property type="entry name" value="Ank_2"/>
    <property type="match status" value="1"/>
</dbReference>
<feature type="transmembrane region" description="Helical" evidence="4">
    <location>
        <begin position="302"/>
        <end position="320"/>
    </location>
</feature>
<feature type="transmembrane region" description="Helical" evidence="4">
    <location>
        <begin position="185"/>
        <end position="206"/>
    </location>
</feature>
<keyword evidence="4" id="KW-0472">Membrane</keyword>
<feature type="transmembrane region" description="Helical" evidence="4">
    <location>
        <begin position="20"/>
        <end position="43"/>
    </location>
</feature>
<evidence type="ECO:0000256" key="2">
    <source>
        <dbReference type="ARBA" id="ARBA00023043"/>
    </source>
</evidence>
<keyword evidence="2" id="KW-0040">ANK repeat</keyword>
<keyword evidence="4" id="KW-1133">Transmembrane helix</keyword>
<feature type="region of interest" description="Disordered" evidence="3">
    <location>
        <begin position="1863"/>
        <end position="1914"/>
    </location>
</feature>
<feature type="transmembrane region" description="Helical" evidence="4">
    <location>
        <begin position="112"/>
        <end position="132"/>
    </location>
</feature>
<evidence type="ECO:0000256" key="4">
    <source>
        <dbReference type="SAM" id="Phobius"/>
    </source>
</evidence>
<proteinExistence type="predicted"/>
<feature type="region of interest" description="Disordered" evidence="3">
    <location>
        <begin position="414"/>
        <end position="458"/>
    </location>
</feature>
<comment type="caution">
    <text evidence="5">The sequence shown here is derived from an EMBL/GenBank/DDBJ whole genome shotgun (WGS) entry which is preliminary data.</text>
</comment>
<keyword evidence="6" id="KW-1185">Reference proteome</keyword>
<reference evidence="5 6" key="1">
    <citation type="submission" date="2024-02" db="EMBL/GenBank/DDBJ databases">
        <authorList>
            <person name="Chen Y."/>
            <person name="Shah S."/>
            <person name="Dougan E. K."/>
            <person name="Thang M."/>
            <person name="Chan C."/>
        </authorList>
    </citation>
    <scope>NUCLEOTIDE SEQUENCE [LARGE SCALE GENOMIC DNA]</scope>
</reference>
<feature type="transmembrane region" description="Helical" evidence="4">
    <location>
        <begin position="144"/>
        <end position="164"/>
    </location>
</feature>
<dbReference type="Gene3D" id="1.25.40.20">
    <property type="entry name" value="Ankyrin repeat-containing domain"/>
    <property type="match status" value="4"/>
</dbReference>
<dbReference type="SMART" id="SM00248">
    <property type="entry name" value="ANK"/>
    <property type="match status" value="13"/>
</dbReference>
<accession>A0ABP0IYB1</accession>
<dbReference type="EMBL" id="CAXAMM010005391">
    <property type="protein sequence ID" value="CAK9007080.1"/>
    <property type="molecule type" value="Genomic_DNA"/>
</dbReference>
<dbReference type="PANTHER" id="PTHR24198:SF165">
    <property type="entry name" value="ANKYRIN REPEAT-CONTAINING PROTEIN-RELATED"/>
    <property type="match status" value="1"/>
</dbReference>
<dbReference type="Pfam" id="PF13637">
    <property type="entry name" value="Ank_4"/>
    <property type="match status" value="1"/>
</dbReference>
<dbReference type="Proteomes" id="UP001642464">
    <property type="component" value="Unassembled WGS sequence"/>
</dbReference>
<name>A0ABP0IYB1_9DINO</name>
<organism evidence="5 6">
    <name type="scientific">Durusdinium trenchii</name>
    <dbReference type="NCBI Taxonomy" id="1381693"/>
    <lineage>
        <taxon>Eukaryota</taxon>
        <taxon>Sar</taxon>
        <taxon>Alveolata</taxon>
        <taxon>Dinophyceae</taxon>
        <taxon>Suessiales</taxon>
        <taxon>Symbiodiniaceae</taxon>
        <taxon>Durusdinium</taxon>
    </lineage>
</organism>
<evidence type="ECO:0000256" key="3">
    <source>
        <dbReference type="SAM" id="MobiDB-lite"/>
    </source>
</evidence>
<keyword evidence="4" id="KW-0812">Transmembrane</keyword>
<feature type="transmembrane region" description="Helical" evidence="4">
    <location>
        <begin position="218"/>
        <end position="242"/>
    </location>
</feature>
<protein>
    <submittedName>
        <fullName evidence="5">Serine/threonine-protein phosphatase 6 regulatory ankyrin repeat subunit C (PP6-ARS-C) (Serine/threonine-protein phosphatase 6 regulatory subunit ARS-C)</fullName>
    </submittedName>
</protein>
<dbReference type="InterPro" id="IPR002110">
    <property type="entry name" value="Ankyrin_rpt"/>
</dbReference>
<evidence type="ECO:0000256" key="1">
    <source>
        <dbReference type="ARBA" id="ARBA00022737"/>
    </source>
</evidence>
<evidence type="ECO:0000313" key="6">
    <source>
        <dbReference type="Proteomes" id="UP001642464"/>
    </source>
</evidence>
<feature type="compositionally biased region" description="Basic and acidic residues" evidence="3">
    <location>
        <begin position="1863"/>
        <end position="1877"/>
    </location>
</feature>
<sequence length="1930" mass="212493">MDDMQTTGRFSKDELQHRQRLFGAIILGSCAAVGCLAVVVAFCSKSSSKQMRTAAKESQEPAGPAKIVYIVDDDNQEDEGVNDDEQDEDLRAQLEQTDRIRKHKGFANRRRCWMCFLFVLYIICCLGTPVWFFDTLTCEAGFFWETHLIFLGILLASKLTEILLNRFDPTLSGEIDSVFTFSRRFFMSFFGFLDAYQDGISIAIAFSCPDDTSQTLGWFMLVFYLTGVVVLQWAIMAILCFFDPSSACFAKMMHMDTFAARVTLPTEHQFTWKLLHLSRTLGEDVPQAVLQTIYLLTVTENYFMIISVCTAVCGSLLALYDAYHRALKAAGFHSKTVRVVRAVIRGGVQGLAFEMADGHLVGRLLNQDGSMRELSDWPNVQQDEVSLSLKLQWDECIVAVTALHHFGGFRLPPLPPSKGLQRTPTTTRDVGPSPPSFVDEPRSSLGSEETAPQEEEVKVQEWVKEPEKRGMNAYQFEVFFAKFCGDVIYEELEEPPKPLCLPTTLCQLCVQANRQDPQVRARTKRPRETNLYAVTELIIKPETCKEGVSYSELINPRGLQVDYFISHHWAEDFGEFVQSVLRHAIIAAPELGGKWKDVVYWCCAFANNQHQIELGETLQKSPFYQALNSKNCKGTVMNLNQAATALDRIWCIYEVYLTHSLEKPFTLNFRLGPLVGVVQETKEKDSWVFHIFKMLQHIDVGQADATNPDDYNKIMGEIENFRSREGTGPKALNRIVKAMLGSQAIFTLARRGDLQAVKRALELDADPNIPDTLGIRPLTYAAGNGHEEVCHALIAGSADVRAQVGALEVLGMFSPQRGERRRCIEHVRVLDEERTEGFHSAAISKALLQHTTSRCQDLTSALDADNAELRLEVVRELRLLLHALVDHSMKLLQGGQAGAGEDERQAISKHSQSLAPYLADPDARVRLAVVEAVTSIGNFDLHTLKVPKSIIQEDNLHAIVDEDMGQNIVHFAASQTCPNALYMLATGVDWAVEPRALRAEDAEGRNVAHLAVEKGHMECLAMMVGDKKLPRAALTHQDHLGRTPVHYAALRGDAATLRAFADLGNLTTAELSVGDNSGSWPQHVAAARGYGRFLGVLVNDCAFPEDLLSQPDGDGRTVAHLAVARGDQDVNLLRYLVETCRMPKSVLHIADTWHRTPAHDAAFADAPEMLSLLQDYGAPLHMPMGPGEPQIGAVAIVNQSSEVVAYLGNSYRIGRVHYVDRHQKMRFEYEKGTKDLETVEVERCELAPTPLVLAEKLGRKKAQQFLSNAWEPIANLSGISKEDIMSQARRGALPAGVLVSQGALSAVQKFLEKGYLSAADLSKRDAMGCSCLHRAASTGVPEAVCAVVELGKFQAEDFLAADAQGWTVLHHAARSGKGACVEVVLLQCHLPQEALGAPDLWGRSPVHLAADADATEVLQALAKHLAPMHATMGRPVLEDGLITLVQPREMYGLSTGRSRGNIPEVRKGTSFAHIKSLGGSSQVVDEDSEDEGLFSVGRVIQVFNNHQVHIKHESGFREGYVELERCTFSPTPIVLAERRGRFQAVQTLIEVAWKPFVDSVASFAMSQNWEWEDLEEDMRSEALRGALPVGALVATKSEELPWLLKELIQAEVIAAEDLLLQDMRGRSALHRAAASGQADVLFAVKELARASNEHLEISDIQGHNLLHHAVLSGDGDTVRLAARMLPMRTPEELAAGDMWHLTPVHLAATINSLEAIKALMELGLPVDKPSGPTKFDIGAVVLVQPKKIDLREGDQDQEAHPWQLGMVRAVTGSDLTVKFPHGGKETKGIAFERCEVAPTPQVLAEKLLKHDVALKLREVNDAFNNTLKKKLGASGGSKFAQAAQAASGASGVVSLMRHSKVVGMEKEGPKLKLDGPKLGRAKSNEAPSSPKNGPKRPREKAAAAPASTARRRFRGAAMSVVANLRLARPS</sequence>
<dbReference type="PANTHER" id="PTHR24198">
    <property type="entry name" value="ANKYRIN REPEAT AND PROTEIN KINASE DOMAIN-CONTAINING PROTEIN"/>
    <property type="match status" value="1"/>
</dbReference>
<gene>
    <name evidence="5" type="ORF">SCF082_LOCUS9309</name>
</gene>
<keyword evidence="1" id="KW-0677">Repeat</keyword>
<evidence type="ECO:0000313" key="5">
    <source>
        <dbReference type="EMBL" id="CAK9007080.1"/>
    </source>
</evidence>
<dbReference type="InterPro" id="IPR036770">
    <property type="entry name" value="Ankyrin_rpt-contain_sf"/>
</dbReference>